<comment type="caution">
    <text evidence="1">The sequence shown here is derived from an EMBL/GenBank/DDBJ whole genome shotgun (WGS) entry which is preliminary data.</text>
</comment>
<dbReference type="Proteomes" id="UP001244490">
    <property type="component" value="Unassembled WGS sequence"/>
</dbReference>
<dbReference type="AlphaFoldDB" id="A0AAW8APY6"/>
<dbReference type="RefSeq" id="WP_305202643.1">
    <property type="nucleotide sequence ID" value="NZ_JAUUIA010000967.1"/>
</dbReference>
<feature type="non-terminal residue" evidence="1">
    <location>
        <position position="70"/>
    </location>
</feature>
<sequence>MYNSASDSASYIISVPPLGAAIESDSYRFSHEAGVYRAAKEMESRAVVLVPPSFLFQRSSSAIRELLIED</sequence>
<evidence type="ECO:0000313" key="2">
    <source>
        <dbReference type="Proteomes" id="UP001244490"/>
    </source>
</evidence>
<evidence type="ECO:0000313" key="1">
    <source>
        <dbReference type="EMBL" id="MDP0971603.1"/>
    </source>
</evidence>
<name>A0AAW8APY6_KLEPN</name>
<accession>A0AAW8APY6</accession>
<proteinExistence type="predicted"/>
<gene>
    <name evidence="1" type="ORF">Q6294_32180</name>
</gene>
<dbReference type="EMBL" id="JAUUIA010000967">
    <property type="protein sequence ID" value="MDP0971603.1"/>
    <property type="molecule type" value="Genomic_DNA"/>
</dbReference>
<reference evidence="1" key="1">
    <citation type="submission" date="2023-07" db="EMBL/GenBank/DDBJ databases">
        <authorList>
            <person name="Peng Z."/>
        </authorList>
    </citation>
    <scope>NUCLEOTIDE SEQUENCE</scope>
    <source>
        <strain evidence="1">KP219</strain>
    </source>
</reference>
<organism evidence="1 2">
    <name type="scientific">Klebsiella pneumoniae</name>
    <dbReference type="NCBI Taxonomy" id="573"/>
    <lineage>
        <taxon>Bacteria</taxon>
        <taxon>Pseudomonadati</taxon>
        <taxon>Pseudomonadota</taxon>
        <taxon>Gammaproteobacteria</taxon>
        <taxon>Enterobacterales</taxon>
        <taxon>Enterobacteriaceae</taxon>
        <taxon>Klebsiella/Raoultella group</taxon>
        <taxon>Klebsiella</taxon>
        <taxon>Klebsiella pneumoniae complex</taxon>
    </lineage>
</organism>
<protein>
    <submittedName>
        <fullName evidence="1">Uncharacterized protein</fullName>
    </submittedName>
</protein>